<dbReference type="GeneID" id="93168915"/>
<sequence length="422" mass="44618">MSDIPVKSSSATSPISRTKRKTVLIPGRVIEAQLLEISWRGGVTVTRKQSAVAAPHWRNDANFVEIEQPDEFCYAAGSQRPAAYLVKSKAGANNRVDIKLRVTKTKPDAPATMKLKGTLGGLTIEGDCPTALGEHQITATVMNLPDTLACYCGDASWKLNDAATGISAAVTPATRLEVYVLLDRPGTPFGSGVWAEALRFLFKRASVAGMSTSKAAIAKVTDYCHHGHGLHYDTISGAPHFGGAVAMSGGLFELTKYMQKRAVKPAGGAASGGAADDGRTVNCYDQASAVFSLAAALGVKPGIYFQNPFGYINSTNLVGIGSCNNPFFSSNGSTPVIAGDSPSRTSFGNHAFAHLAHKVEDACAGPHHDEALRAYLTASIDTVQSSREISREYKIQPPLAPDEYIGQLLMTTKEFPGVGAVK</sequence>
<accession>A0A6P2JFR4</accession>
<organism evidence="2 3">
    <name type="scientific">Burkholderia pseudomultivorans</name>
    <dbReference type="NCBI Taxonomy" id="1207504"/>
    <lineage>
        <taxon>Bacteria</taxon>
        <taxon>Pseudomonadati</taxon>
        <taxon>Pseudomonadota</taxon>
        <taxon>Betaproteobacteria</taxon>
        <taxon>Burkholderiales</taxon>
        <taxon>Burkholderiaceae</taxon>
        <taxon>Burkholderia</taxon>
        <taxon>Burkholderia cepacia complex</taxon>
    </lineage>
</organism>
<dbReference type="AlphaFoldDB" id="A0A6P2JFR4"/>
<dbReference type="Proteomes" id="UP001248067">
    <property type="component" value="Unassembled WGS sequence"/>
</dbReference>
<evidence type="ECO:0000313" key="4">
    <source>
        <dbReference type="Proteomes" id="UP001248067"/>
    </source>
</evidence>
<dbReference type="EMBL" id="VJSY01000003">
    <property type="protein sequence ID" value="MDR8752199.1"/>
    <property type="molecule type" value="Genomic_DNA"/>
</dbReference>
<reference evidence="1 4" key="1">
    <citation type="submission" date="2019-06" db="EMBL/GenBank/DDBJ databases">
        <title>Evolution of Burkholderia multivorans in the lungs of Cystic Fibrosis patients.</title>
        <authorList>
            <person name="Moreira L.M."/>
        </authorList>
    </citation>
    <scope>NUCLEOTIDE SEQUENCE [LARGE SCALE GENOMIC DNA]</scope>
    <source>
        <strain evidence="1 4">VC13239</strain>
    </source>
</reference>
<evidence type="ECO:0000313" key="1">
    <source>
        <dbReference type="EMBL" id="MDR8752199.1"/>
    </source>
</evidence>
<name>A0A6P2JFR4_9BURK</name>
<evidence type="ECO:0000313" key="2">
    <source>
        <dbReference type="EMBL" id="VWB41786.1"/>
    </source>
</evidence>
<keyword evidence="4" id="KW-1185">Reference proteome</keyword>
<dbReference type="Proteomes" id="UP000494162">
    <property type="component" value="Unassembled WGS sequence"/>
</dbReference>
<reference evidence="2 3" key="2">
    <citation type="submission" date="2019-09" db="EMBL/GenBank/DDBJ databases">
        <authorList>
            <person name="Depoorter E."/>
        </authorList>
    </citation>
    <scope>NUCLEOTIDE SEQUENCE [LARGE SCALE GENOMIC DNA]</scope>
    <source>
        <strain evidence="2">LMG 26883</strain>
    </source>
</reference>
<proteinExistence type="predicted"/>
<evidence type="ECO:0000313" key="3">
    <source>
        <dbReference type="Proteomes" id="UP000494162"/>
    </source>
</evidence>
<dbReference type="EMBL" id="CABVPP010000009">
    <property type="protein sequence ID" value="VWB41786.1"/>
    <property type="molecule type" value="Genomic_DNA"/>
</dbReference>
<dbReference type="RefSeq" id="WP_174902069.1">
    <property type="nucleotide sequence ID" value="NZ_CABVPP010000009.1"/>
</dbReference>
<gene>
    <name evidence="2" type="ORF">BPS26883_01891</name>
    <name evidence="1" type="ORF">FEQ00_00601</name>
</gene>
<protein>
    <submittedName>
        <fullName evidence="2">Uncharacterized protein</fullName>
    </submittedName>
</protein>